<proteinExistence type="predicted"/>
<keyword evidence="1" id="KW-0732">Signal</keyword>
<dbReference type="Proteomes" id="UP000323632">
    <property type="component" value="Unassembled WGS sequence"/>
</dbReference>
<comment type="caution">
    <text evidence="2">The sequence shown here is derived from an EMBL/GenBank/DDBJ whole genome shotgun (WGS) entry which is preliminary data.</text>
</comment>
<protein>
    <recommendedName>
        <fullName evidence="4">DUF4468 domain-containing protein</fullName>
    </recommendedName>
</protein>
<gene>
    <name evidence="2" type="ORF">F0919_13225</name>
</gene>
<feature type="chain" id="PRO_5024323719" description="DUF4468 domain-containing protein" evidence="1">
    <location>
        <begin position="21"/>
        <end position="164"/>
    </location>
</feature>
<organism evidence="2 3">
    <name type="scientific">Taibaiella lutea</name>
    <dbReference type="NCBI Taxonomy" id="2608001"/>
    <lineage>
        <taxon>Bacteria</taxon>
        <taxon>Pseudomonadati</taxon>
        <taxon>Bacteroidota</taxon>
        <taxon>Chitinophagia</taxon>
        <taxon>Chitinophagales</taxon>
        <taxon>Chitinophagaceae</taxon>
        <taxon>Taibaiella</taxon>
    </lineage>
</organism>
<dbReference type="EMBL" id="VWSH01000003">
    <property type="protein sequence ID" value="KAA5533497.1"/>
    <property type="molecule type" value="Genomic_DNA"/>
</dbReference>
<dbReference type="AlphaFoldDB" id="A0A5M6CEL8"/>
<feature type="signal peptide" evidence="1">
    <location>
        <begin position="1"/>
        <end position="20"/>
    </location>
</feature>
<reference evidence="2 3" key="1">
    <citation type="submission" date="2019-09" db="EMBL/GenBank/DDBJ databases">
        <title>Genome sequence and assembly of Taibaiella sp.</title>
        <authorList>
            <person name="Chhetri G."/>
        </authorList>
    </citation>
    <scope>NUCLEOTIDE SEQUENCE [LARGE SCALE GENOMIC DNA]</scope>
    <source>
        <strain evidence="2 3">KVB11</strain>
    </source>
</reference>
<evidence type="ECO:0000256" key="1">
    <source>
        <dbReference type="SAM" id="SignalP"/>
    </source>
</evidence>
<sequence length="164" mass="18514">MTKSLLAIALALLIFSQVNGQDTAFETLTYKTKSQTPRNPTLFDKIFGSKNTVTATIPKEQNIVGRVLVKGKISLYEVNAYPGQCNLGYGTNPFYFIKTEDGETVPLIHHEQIGAQVVSQPYIGMLRYCLRKWDESESYITEVPYSTESLSRLIEKYNYNVATK</sequence>
<dbReference type="RefSeq" id="WP_150033244.1">
    <property type="nucleotide sequence ID" value="NZ_VWSH01000003.1"/>
</dbReference>
<evidence type="ECO:0008006" key="4">
    <source>
        <dbReference type="Google" id="ProtNLM"/>
    </source>
</evidence>
<evidence type="ECO:0000313" key="3">
    <source>
        <dbReference type="Proteomes" id="UP000323632"/>
    </source>
</evidence>
<keyword evidence="3" id="KW-1185">Reference proteome</keyword>
<evidence type="ECO:0000313" key="2">
    <source>
        <dbReference type="EMBL" id="KAA5533497.1"/>
    </source>
</evidence>
<accession>A0A5M6CEL8</accession>
<name>A0A5M6CEL8_9BACT</name>